<accession>A0A2I1K7H9</accession>
<dbReference type="EMBL" id="PKGZ01000002">
    <property type="protein sequence ID" value="PKY91591.1"/>
    <property type="molecule type" value="Genomic_DNA"/>
</dbReference>
<dbReference type="Proteomes" id="UP000234775">
    <property type="component" value="Unassembled WGS sequence"/>
</dbReference>
<reference evidence="1 2" key="1">
    <citation type="submission" date="2017-12" db="EMBL/GenBank/DDBJ databases">
        <title>Phylogenetic diversity of female urinary microbiome.</title>
        <authorList>
            <person name="Thomas-White K."/>
            <person name="Wolfe A.J."/>
        </authorList>
    </citation>
    <scope>NUCLEOTIDE SEQUENCE [LARGE SCALE GENOMIC DNA]</scope>
    <source>
        <strain evidence="1 2">UMB0844</strain>
    </source>
</reference>
<keyword evidence="2" id="KW-1185">Reference proteome</keyword>
<protein>
    <submittedName>
        <fullName evidence="1">Uncharacterized protein</fullName>
    </submittedName>
</protein>
<evidence type="ECO:0000313" key="1">
    <source>
        <dbReference type="EMBL" id="PKY91591.1"/>
    </source>
</evidence>
<comment type="caution">
    <text evidence="1">The sequence shown here is derived from an EMBL/GenBank/DDBJ whole genome shotgun (WGS) entry which is preliminary data.</text>
</comment>
<proteinExistence type="predicted"/>
<dbReference type="AlphaFoldDB" id="A0A2I1K7H9"/>
<dbReference type="RefSeq" id="WP_101659848.1">
    <property type="nucleotide sequence ID" value="NZ_CP118095.1"/>
</dbReference>
<organism evidence="1 2">
    <name type="scientific">Aerococcus christensenii</name>
    <dbReference type="NCBI Taxonomy" id="87541"/>
    <lineage>
        <taxon>Bacteria</taxon>
        <taxon>Bacillati</taxon>
        <taxon>Bacillota</taxon>
        <taxon>Bacilli</taxon>
        <taxon>Lactobacillales</taxon>
        <taxon>Aerococcaceae</taxon>
        <taxon>Aerococcus</taxon>
    </lineage>
</organism>
<name>A0A2I1K7H9_9LACT</name>
<evidence type="ECO:0000313" key="2">
    <source>
        <dbReference type="Proteomes" id="UP000234775"/>
    </source>
</evidence>
<gene>
    <name evidence="1" type="ORF">CYJ27_02640</name>
</gene>
<sequence>MSFKIKGMKELERKLSQLSNSAKSLEGTNEVPLVELFSSVFMRKNTKFTSFEEFADNSSFDFTDLNSIPEKSLDQFVGETTKFSKWEEMLTKASEEWTLKQLGL</sequence>